<dbReference type="InterPro" id="IPR029009">
    <property type="entry name" value="ASB_dom_sf"/>
</dbReference>
<dbReference type="SUPFAM" id="SSF52283">
    <property type="entry name" value="Formate/glycerate dehydrogenase catalytic domain-like"/>
    <property type="match status" value="1"/>
</dbReference>
<dbReference type="AlphaFoldDB" id="V5SC37"/>
<dbReference type="PANTHER" id="PTHR42789:SF1">
    <property type="entry name" value="D-ISOMER SPECIFIC 2-HYDROXYACID DEHYDROGENASE FAMILY PROTEIN (AFU_ORTHOLOGUE AFUA_6G10090)"/>
    <property type="match status" value="1"/>
</dbReference>
<dbReference type="PROSITE" id="PS51671">
    <property type="entry name" value="ACT"/>
    <property type="match status" value="1"/>
</dbReference>
<dbReference type="InterPro" id="IPR036291">
    <property type="entry name" value="NAD(P)-bd_dom_sf"/>
</dbReference>
<protein>
    <recommendedName>
        <fullName evidence="4 10">D-3-phosphoglycerate dehydrogenase</fullName>
        <ecNumber evidence="10">1.1.1.95</ecNumber>
    </recommendedName>
</protein>
<comment type="function">
    <text evidence="1">Catalyzes the reversible oxidation of 3-phospho-D-glycerate to 3-phosphonooxypyruvate, the first step of the phosphorylated L-serine biosynthesis pathway. Also catalyzes the reversible oxidation of 2-hydroxyglutarate to 2-oxoglutarate.</text>
</comment>
<dbReference type="EC" id="1.1.1.95" evidence="10"/>
<evidence type="ECO:0000256" key="6">
    <source>
        <dbReference type="ARBA" id="ARBA00023027"/>
    </source>
</evidence>
<dbReference type="InterPro" id="IPR029753">
    <property type="entry name" value="D-isomer_DH_CS"/>
</dbReference>
<evidence type="ECO:0000256" key="3">
    <source>
        <dbReference type="ARBA" id="ARBA00005854"/>
    </source>
</evidence>
<dbReference type="HOGENOM" id="CLU_019796_8_1_5"/>
<dbReference type="InterPro" id="IPR006236">
    <property type="entry name" value="PGDH"/>
</dbReference>
<dbReference type="UniPathway" id="UPA00135">
    <property type="reaction ID" value="UER00196"/>
</dbReference>
<evidence type="ECO:0000256" key="7">
    <source>
        <dbReference type="ARBA" id="ARBA00023299"/>
    </source>
</evidence>
<dbReference type="InterPro" id="IPR045626">
    <property type="entry name" value="PGDH_ASB_dom"/>
</dbReference>
<evidence type="ECO:0000313" key="13">
    <source>
        <dbReference type="Proteomes" id="UP000018542"/>
    </source>
</evidence>
<evidence type="ECO:0000256" key="1">
    <source>
        <dbReference type="ARBA" id="ARBA00003800"/>
    </source>
</evidence>
<sequence>MTETFRVLIADPIHEDGRALLEADGAFSVDVETGLDEAALIAKIPAYDALIVRSKTRVTAPAIAAATSLKAVGRAGIGIDNIDVPAATERGIVVFNTPDANATTTAELTIAHLLSLSRHLPQADRSVRSGAWTPTRFVGSELSGKTLGVIGFGTIGRLVAERGAGLKMRVVAYDPFVAPEVMAGASAEPCELDELLASADYVTLHCPLIEKTRNLIDARRIAAMKPGARLINCARGGLVDEDALVAALESGHLAGAALDVYATEPPSKTSRLFALDTVVLTPHLGASTEEAQQAVSVRIARDLAHFLTTGAAETAVNLPRISSDQLGRLRPYQALARALGGAVGALAPGPIRELVVRLFGGVADLEPRPIAAEALVGLLEKRLAGPVNRVNAFHLARAQGIEVRESRSEQARDYVSLIEIAAVTDETTITVAGTLLGGRLPRLVRIDDYDVEAVPKGHFLFTRHGDQPGVVGALGGILAREGINISRMHVGVDTNGGGSGLAIALISLSDPLPDWVVTEILALPAVAEVAAFEL</sequence>
<evidence type="ECO:0000313" key="12">
    <source>
        <dbReference type="EMBL" id="AHB47534.1"/>
    </source>
</evidence>
<keyword evidence="7 10" id="KW-0718">Serine biosynthesis</keyword>
<dbReference type="EMBL" id="CP006912">
    <property type="protein sequence ID" value="AHB47534.1"/>
    <property type="molecule type" value="Genomic_DNA"/>
</dbReference>
<dbReference type="PANTHER" id="PTHR42789">
    <property type="entry name" value="D-ISOMER SPECIFIC 2-HYDROXYACID DEHYDROGENASE FAMILY PROTEIN (AFU_ORTHOLOGUE AFUA_6G10090)"/>
    <property type="match status" value="1"/>
</dbReference>
<dbReference type="GO" id="GO:0051287">
    <property type="term" value="F:NAD binding"/>
    <property type="evidence" value="ECO:0007669"/>
    <property type="project" value="UniProtKB-UniRule"/>
</dbReference>
<dbReference type="PATRIC" id="fig|1029756.8.peg.529"/>
<dbReference type="Pfam" id="PF00389">
    <property type="entry name" value="2-Hacid_dh"/>
    <property type="match status" value="1"/>
</dbReference>
<evidence type="ECO:0000256" key="5">
    <source>
        <dbReference type="ARBA" id="ARBA00023002"/>
    </source>
</evidence>
<keyword evidence="13" id="KW-1185">Reference proteome</keyword>
<dbReference type="InterPro" id="IPR006140">
    <property type="entry name" value="D-isomer_DH_NAD-bd"/>
</dbReference>
<comment type="catalytic activity">
    <reaction evidence="8">
        <text>(R)-2-hydroxyglutarate + NAD(+) = 2-oxoglutarate + NADH + H(+)</text>
        <dbReference type="Rhea" id="RHEA:49612"/>
        <dbReference type="ChEBI" id="CHEBI:15378"/>
        <dbReference type="ChEBI" id="CHEBI:15801"/>
        <dbReference type="ChEBI" id="CHEBI:16810"/>
        <dbReference type="ChEBI" id="CHEBI:57540"/>
        <dbReference type="ChEBI" id="CHEBI:57945"/>
        <dbReference type="EC" id="1.1.1.399"/>
    </reaction>
</comment>
<dbReference type="GO" id="GO:0006564">
    <property type="term" value="P:L-serine biosynthetic process"/>
    <property type="evidence" value="ECO:0007669"/>
    <property type="project" value="UniProtKB-UniRule"/>
</dbReference>
<keyword evidence="5 10" id="KW-0560">Oxidoreductase</keyword>
<dbReference type="FunFam" id="3.40.50.720:FF:000021">
    <property type="entry name" value="D-3-phosphoglycerate dehydrogenase"/>
    <property type="match status" value="1"/>
</dbReference>
<dbReference type="Pfam" id="PF01842">
    <property type="entry name" value="ACT"/>
    <property type="match status" value="1"/>
</dbReference>
<dbReference type="NCBIfam" id="TIGR01327">
    <property type="entry name" value="PGDH"/>
    <property type="match status" value="1"/>
</dbReference>
<comment type="pathway">
    <text evidence="2 10">Amino-acid biosynthesis; L-serine biosynthesis; L-serine from 3-phospho-D-glycerate: step 1/3.</text>
</comment>
<comment type="similarity">
    <text evidence="3 10">Belongs to the D-isomer specific 2-hydroxyacid dehydrogenase family.</text>
</comment>
<name>V5SC37_9HYPH</name>
<dbReference type="Proteomes" id="UP000018542">
    <property type="component" value="Chromosome"/>
</dbReference>
<evidence type="ECO:0000256" key="10">
    <source>
        <dbReference type="RuleBase" id="RU363003"/>
    </source>
</evidence>
<organism evidence="12 13">
    <name type="scientific">Hyphomicrobium nitrativorans NL23</name>
    <dbReference type="NCBI Taxonomy" id="1029756"/>
    <lineage>
        <taxon>Bacteria</taxon>
        <taxon>Pseudomonadati</taxon>
        <taxon>Pseudomonadota</taxon>
        <taxon>Alphaproteobacteria</taxon>
        <taxon>Hyphomicrobiales</taxon>
        <taxon>Hyphomicrobiaceae</taxon>
        <taxon>Hyphomicrobium</taxon>
    </lineage>
</organism>
<dbReference type="OrthoDB" id="9793626at2"/>
<dbReference type="Pfam" id="PF19304">
    <property type="entry name" value="PGDH_inter"/>
    <property type="match status" value="1"/>
</dbReference>
<gene>
    <name evidence="12" type="ORF">W911_02490</name>
</gene>
<evidence type="ECO:0000256" key="2">
    <source>
        <dbReference type="ARBA" id="ARBA00005216"/>
    </source>
</evidence>
<keyword evidence="10" id="KW-0028">Amino-acid biosynthesis</keyword>
<dbReference type="InterPro" id="IPR050857">
    <property type="entry name" value="D-2-hydroxyacid_DH"/>
</dbReference>
<reference evidence="12 13" key="1">
    <citation type="journal article" date="2014" name="Genome Announc.">
        <title>Complete Genome Sequence of Hyphomicrobium nitrativorans Strain NL23, a Denitrifying Bacterium Isolated from Biofilm of a Methanol-Fed Denitrification System Treating Seawater at the Montreal Biodome.</title>
        <authorList>
            <person name="Martineau C."/>
            <person name="Villeneuve C."/>
            <person name="Mauffrey F."/>
            <person name="Villemur R."/>
        </authorList>
    </citation>
    <scope>NUCLEOTIDE SEQUENCE [LARGE SCALE GENOMIC DNA]</scope>
    <source>
        <strain evidence="12">NL23</strain>
    </source>
</reference>
<evidence type="ECO:0000256" key="4">
    <source>
        <dbReference type="ARBA" id="ARBA00021582"/>
    </source>
</evidence>
<evidence type="ECO:0000256" key="9">
    <source>
        <dbReference type="ARBA" id="ARBA00048731"/>
    </source>
</evidence>
<dbReference type="SUPFAM" id="SSF143548">
    <property type="entry name" value="Serine metabolism enzymes domain"/>
    <property type="match status" value="1"/>
</dbReference>
<dbReference type="Gene3D" id="3.40.50.720">
    <property type="entry name" value="NAD(P)-binding Rossmann-like Domain"/>
    <property type="match status" value="2"/>
</dbReference>
<dbReference type="InterPro" id="IPR002912">
    <property type="entry name" value="ACT_dom"/>
</dbReference>
<dbReference type="Gene3D" id="3.30.1330.90">
    <property type="entry name" value="D-3-phosphoglycerate dehydrogenase, domain 3"/>
    <property type="match status" value="1"/>
</dbReference>
<keyword evidence="6 10" id="KW-0520">NAD</keyword>
<dbReference type="SUPFAM" id="SSF51735">
    <property type="entry name" value="NAD(P)-binding Rossmann-fold domains"/>
    <property type="match status" value="1"/>
</dbReference>
<dbReference type="Pfam" id="PF02826">
    <property type="entry name" value="2-Hacid_dh_C"/>
    <property type="match status" value="1"/>
</dbReference>
<dbReference type="InterPro" id="IPR045865">
    <property type="entry name" value="ACT-like_dom_sf"/>
</dbReference>
<proteinExistence type="inferred from homology"/>
<dbReference type="KEGG" id="hni:W911_02490"/>
<dbReference type="Gene3D" id="3.30.70.260">
    <property type="match status" value="1"/>
</dbReference>
<dbReference type="PROSITE" id="PS00671">
    <property type="entry name" value="D_2_HYDROXYACID_DH_3"/>
    <property type="match status" value="1"/>
</dbReference>
<evidence type="ECO:0000256" key="8">
    <source>
        <dbReference type="ARBA" id="ARBA00048126"/>
    </source>
</evidence>
<dbReference type="SUPFAM" id="SSF55021">
    <property type="entry name" value="ACT-like"/>
    <property type="match status" value="1"/>
</dbReference>
<dbReference type="InterPro" id="IPR006139">
    <property type="entry name" value="D-isomer_2_OHA_DH_cat_dom"/>
</dbReference>
<dbReference type="CDD" id="cd04902">
    <property type="entry name" value="ACT_3PGDH-xct"/>
    <property type="match status" value="1"/>
</dbReference>
<dbReference type="CDD" id="cd12173">
    <property type="entry name" value="PGDH_4"/>
    <property type="match status" value="1"/>
</dbReference>
<dbReference type="STRING" id="1029756.W911_02490"/>
<comment type="catalytic activity">
    <reaction evidence="9 10">
        <text>(2R)-3-phosphoglycerate + NAD(+) = 3-phosphooxypyruvate + NADH + H(+)</text>
        <dbReference type="Rhea" id="RHEA:12641"/>
        <dbReference type="ChEBI" id="CHEBI:15378"/>
        <dbReference type="ChEBI" id="CHEBI:18110"/>
        <dbReference type="ChEBI" id="CHEBI:57540"/>
        <dbReference type="ChEBI" id="CHEBI:57945"/>
        <dbReference type="ChEBI" id="CHEBI:58272"/>
        <dbReference type="EC" id="1.1.1.95"/>
    </reaction>
</comment>
<feature type="domain" description="ACT" evidence="11">
    <location>
        <begin position="459"/>
        <end position="534"/>
    </location>
</feature>
<dbReference type="GO" id="GO:0004617">
    <property type="term" value="F:phosphoglycerate dehydrogenase activity"/>
    <property type="evidence" value="ECO:0007669"/>
    <property type="project" value="UniProtKB-UniRule"/>
</dbReference>
<dbReference type="RefSeq" id="WP_023785925.1">
    <property type="nucleotide sequence ID" value="NC_022997.1"/>
</dbReference>
<evidence type="ECO:0000259" key="11">
    <source>
        <dbReference type="PROSITE" id="PS51671"/>
    </source>
</evidence>
<accession>V5SC37</accession>